<evidence type="ECO:0000313" key="3">
    <source>
        <dbReference type="EMBL" id="AGA67944.1"/>
    </source>
</evidence>
<feature type="region of interest" description="Disordered" evidence="1">
    <location>
        <begin position="46"/>
        <end position="79"/>
    </location>
</feature>
<accession>L0F266</accession>
<organism evidence="3 4">
    <name type="scientific">Desulfitobacterium dichloroeliminans (strain LMG P-21439 / DCA1)</name>
    <dbReference type="NCBI Taxonomy" id="871963"/>
    <lineage>
        <taxon>Bacteria</taxon>
        <taxon>Bacillati</taxon>
        <taxon>Bacillota</taxon>
        <taxon>Clostridia</taxon>
        <taxon>Eubacteriales</taxon>
        <taxon>Desulfitobacteriaceae</taxon>
        <taxon>Desulfitobacterium</taxon>
    </lineage>
</organism>
<evidence type="ECO:0000313" key="4">
    <source>
        <dbReference type="Proteomes" id="UP000010797"/>
    </source>
</evidence>
<gene>
    <name evidence="3" type="ordered locus">Desdi_0398</name>
</gene>
<dbReference type="STRING" id="871963.Desdi_0398"/>
<dbReference type="OrthoDB" id="1809850at2"/>
<proteinExistence type="predicted"/>
<evidence type="ECO:0000256" key="1">
    <source>
        <dbReference type="SAM" id="MobiDB-lite"/>
    </source>
</evidence>
<dbReference type="RefSeq" id="WP_015260951.1">
    <property type="nucleotide sequence ID" value="NC_019903.1"/>
</dbReference>
<evidence type="ECO:0000256" key="2">
    <source>
        <dbReference type="SAM" id="Phobius"/>
    </source>
</evidence>
<keyword evidence="2" id="KW-0472">Membrane</keyword>
<dbReference type="AlphaFoldDB" id="L0F266"/>
<sequence>MKEKEIRLTPEEIDYLLKGTIDWEDLSARTERPLRRTIDLAVPKNVSGSLSHEAWVRSEQSARDDNERDDGNDQDDEVDQLPFWSGTKVYILLSVMGCITLGTWVYFVFA</sequence>
<dbReference type="KEGG" id="ddl:Desdi_0398"/>
<protein>
    <submittedName>
        <fullName evidence="3">Uncharacterized protein</fullName>
    </submittedName>
</protein>
<keyword evidence="4" id="KW-1185">Reference proteome</keyword>
<keyword evidence="2" id="KW-1133">Transmembrane helix</keyword>
<reference evidence="4" key="1">
    <citation type="submission" date="2012-02" db="EMBL/GenBank/DDBJ databases">
        <title>Complete sequence of Desulfitobacterium dichloroeliminans LMG P-21439.</title>
        <authorList>
            <person name="Lucas S."/>
            <person name="Han J."/>
            <person name="Lapidus A."/>
            <person name="Cheng J.-F."/>
            <person name="Goodwin L."/>
            <person name="Pitluck S."/>
            <person name="Peters L."/>
            <person name="Ovchinnikova G."/>
            <person name="Teshima H."/>
            <person name="Detter J.C."/>
            <person name="Han C."/>
            <person name="Tapia R."/>
            <person name="Land M."/>
            <person name="Hauser L."/>
            <person name="Kyrpides N."/>
            <person name="Ivanova N."/>
            <person name="Pagani I."/>
            <person name="Kruse T."/>
            <person name="de Vos W.M."/>
            <person name="Boon N."/>
            <person name="Smidt H."/>
            <person name="Woyke T."/>
        </authorList>
    </citation>
    <scope>NUCLEOTIDE SEQUENCE [LARGE SCALE GENOMIC DNA]</scope>
    <source>
        <strain evidence="4">LMG P-21439 / DCA1</strain>
    </source>
</reference>
<dbReference type="Proteomes" id="UP000010797">
    <property type="component" value="Chromosome"/>
</dbReference>
<feature type="transmembrane region" description="Helical" evidence="2">
    <location>
        <begin position="89"/>
        <end position="109"/>
    </location>
</feature>
<keyword evidence="2" id="KW-0812">Transmembrane</keyword>
<feature type="compositionally biased region" description="Basic and acidic residues" evidence="1">
    <location>
        <begin position="54"/>
        <end position="71"/>
    </location>
</feature>
<dbReference type="EMBL" id="CP003344">
    <property type="protein sequence ID" value="AGA67944.1"/>
    <property type="molecule type" value="Genomic_DNA"/>
</dbReference>
<name>L0F266_DESDL</name>
<dbReference type="HOGENOM" id="CLU_1861958_0_0_9"/>